<evidence type="ECO:0000313" key="2">
    <source>
        <dbReference type="Proteomes" id="UP001501578"/>
    </source>
</evidence>
<accession>A0ABN1NWZ1</accession>
<evidence type="ECO:0000313" key="1">
    <source>
        <dbReference type="EMBL" id="GAA0918248.1"/>
    </source>
</evidence>
<comment type="caution">
    <text evidence="1">The sequence shown here is derived from an EMBL/GenBank/DDBJ whole genome shotgun (WGS) entry which is preliminary data.</text>
</comment>
<protein>
    <submittedName>
        <fullName evidence="1">Uncharacterized protein</fullName>
    </submittedName>
</protein>
<organism evidence="1 2">
    <name type="scientific">Nonomuraea longicatena</name>
    <dbReference type="NCBI Taxonomy" id="83682"/>
    <lineage>
        <taxon>Bacteria</taxon>
        <taxon>Bacillati</taxon>
        <taxon>Actinomycetota</taxon>
        <taxon>Actinomycetes</taxon>
        <taxon>Streptosporangiales</taxon>
        <taxon>Streptosporangiaceae</taxon>
        <taxon>Nonomuraea</taxon>
    </lineage>
</organism>
<proteinExistence type="predicted"/>
<dbReference type="EMBL" id="BAAAHQ010000006">
    <property type="protein sequence ID" value="GAA0918248.1"/>
    <property type="molecule type" value="Genomic_DNA"/>
</dbReference>
<gene>
    <name evidence="1" type="ORF">GCM10009560_14980</name>
</gene>
<dbReference type="Proteomes" id="UP001501578">
    <property type="component" value="Unassembled WGS sequence"/>
</dbReference>
<sequence length="65" mass="7222">MLGLRPDDFDPDLPQIDFTGLVEAASQGRRAGWEDAALQPGPRRLGRADVAARAVRARPRRRIRS</sequence>
<name>A0ABN1NWZ1_9ACTN</name>
<reference evidence="1 2" key="1">
    <citation type="journal article" date="2019" name="Int. J. Syst. Evol. Microbiol.">
        <title>The Global Catalogue of Microorganisms (GCM) 10K type strain sequencing project: providing services to taxonomists for standard genome sequencing and annotation.</title>
        <authorList>
            <consortium name="The Broad Institute Genomics Platform"/>
            <consortium name="The Broad Institute Genome Sequencing Center for Infectious Disease"/>
            <person name="Wu L."/>
            <person name="Ma J."/>
        </authorList>
    </citation>
    <scope>NUCLEOTIDE SEQUENCE [LARGE SCALE GENOMIC DNA]</scope>
    <source>
        <strain evidence="1 2">JCM 11136</strain>
    </source>
</reference>
<keyword evidence="2" id="KW-1185">Reference proteome</keyword>